<proteinExistence type="predicted"/>
<sequence>MKHNQKSISVKSDRRNFELMDSTRFKNPLESDRKLNLIEYATKRFSDKKGSNFDLEIKVDNNGNNNCASNNGIEIDAPKDKESTIYTWAFGLENAITIWMVLTRDE</sequence>
<organism evidence="1 2">
    <name type="scientific">Gigaspora margarita</name>
    <dbReference type="NCBI Taxonomy" id="4874"/>
    <lineage>
        <taxon>Eukaryota</taxon>
        <taxon>Fungi</taxon>
        <taxon>Fungi incertae sedis</taxon>
        <taxon>Mucoromycota</taxon>
        <taxon>Glomeromycotina</taxon>
        <taxon>Glomeromycetes</taxon>
        <taxon>Diversisporales</taxon>
        <taxon>Gigasporaceae</taxon>
        <taxon>Gigaspora</taxon>
    </lineage>
</organism>
<accession>A0ABN7U3T3</accession>
<protein>
    <submittedName>
        <fullName evidence="1">32385_t:CDS:1</fullName>
    </submittedName>
</protein>
<evidence type="ECO:0000313" key="2">
    <source>
        <dbReference type="Proteomes" id="UP000789901"/>
    </source>
</evidence>
<keyword evidence="2" id="KW-1185">Reference proteome</keyword>
<name>A0ABN7U3T3_GIGMA</name>
<dbReference type="EMBL" id="CAJVQB010000309">
    <property type="protein sequence ID" value="CAG8481228.1"/>
    <property type="molecule type" value="Genomic_DNA"/>
</dbReference>
<evidence type="ECO:0000313" key="1">
    <source>
        <dbReference type="EMBL" id="CAG8481228.1"/>
    </source>
</evidence>
<comment type="caution">
    <text evidence="1">The sequence shown here is derived from an EMBL/GenBank/DDBJ whole genome shotgun (WGS) entry which is preliminary data.</text>
</comment>
<dbReference type="Proteomes" id="UP000789901">
    <property type="component" value="Unassembled WGS sequence"/>
</dbReference>
<gene>
    <name evidence="1" type="ORF">GMARGA_LOCUS1248</name>
</gene>
<reference evidence="1 2" key="1">
    <citation type="submission" date="2021-06" db="EMBL/GenBank/DDBJ databases">
        <authorList>
            <person name="Kallberg Y."/>
            <person name="Tangrot J."/>
            <person name="Rosling A."/>
        </authorList>
    </citation>
    <scope>NUCLEOTIDE SEQUENCE [LARGE SCALE GENOMIC DNA]</scope>
    <source>
        <strain evidence="1 2">120-4 pot B 10/14</strain>
    </source>
</reference>